<keyword evidence="1" id="KW-1133">Transmembrane helix</keyword>
<evidence type="ECO:0008006" key="3">
    <source>
        <dbReference type="Google" id="ProtNLM"/>
    </source>
</evidence>
<protein>
    <recommendedName>
        <fullName evidence="3">Water stress and hypersensitive response domain-containing protein</fullName>
    </recommendedName>
</protein>
<evidence type="ECO:0000313" key="2">
    <source>
        <dbReference type="EMBL" id="KKM00387.1"/>
    </source>
</evidence>
<sequence length="145" mass="15792">MNPRIFVVVGVAGFAVVIGIVAISSQTLISDISEEGIFSGSSDSAKVMPITIELEDLSIVEITDRYAVLEIEFLVSNPNFKSVILQYLKYELLEDDVRVYVGQIGERAAGFVIGSSYIQILSQSSTALSDEIVLRNTGNTPELWS</sequence>
<feature type="non-terminal residue" evidence="2">
    <location>
        <position position="145"/>
    </location>
</feature>
<keyword evidence="1" id="KW-0812">Transmembrane</keyword>
<gene>
    <name evidence="2" type="ORF">LCGC14_1804900</name>
</gene>
<dbReference type="AlphaFoldDB" id="A0A0F9HBD6"/>
<reference evidence="2" key="1">
    <citation type="journal article" date="2015" name="Nature">
        <title>Complex archaea that bridge the gap between prokaryotes and eukaryotes.</title>
        <authorList>
            <person name="Spang A."/>
            <person name="Saw J.H."/>
            <person name="Jorgensen S.L."/>
            <person name="Zaremba-Niedzwiedzka K."/>
            <person name="Martijn J."/>
            <person name="Lind A.E."/>
            <person name="van Eijk R."/>
            <person name="Schleper C."/>
            <person name="Guy L."/>
            <person name="Ettema T.J."/>
        </authorList>
    </citation>
    <scope>NUCLEOTIDE SEQUENCE</scope>
</reference>
<accession>A0A0F9HBD6</accession>
<feature type="transmembrane region" description="Helical" evidence="1">
    <location>
        <begin position="6"/>
        <end position="23"/>
    </location>
</feature>
<proteinExistence type="predicted"/>
<organism evidence="2">
    <name type="scientific">marine sediment metagenome</name>
    <dbReference type="NCBI Taxonomy" id="412755"/>
    <lineage>
        <taxon>unclassified sequences</taxon>
        <taxon>metagenomes</taxon>
        <taxon>ecological metagenomes</taxon>
    </lineage>
</organism>
<evidence type="ECO:0000256" key="1">
    <source>
        <dbReference type="SAM" id="Phobius"/>
    </source>
</evidence>
<keyword evidence="1" id="KW-0472">Membrane</keyword>
<dbReference type="EMBL" id="LAZR01017447">
    <property type="protein sequence ID" value="KKM00387.1"/>
    <property type="molecule type" value="Genomic_DNA"/>
</dbReference>
<name>A0A0F9HBD6_9ZZZZ</name>
<comment type="caution">
    <text evidence="2">The sequence shown here is derived from an EMBL/GenBank/DDBJ whole genome shotgun (WGS) entry which is preliminary data.</text>
</comment>